<evidence type="ECO:0000313" key="3">
    <source>
        <dbReference type="Proteomes" id="UP001257909"/>
    </source>
</evidence>
<feature type="domain" description="LysM" evidence="1">
    <location>
        <begin position="33"/>
        <end position="81"/>
    </location>
</feature>
<dbReference type="InterPro" id="IPR018392">
    <property type="entry name" value="LysM"/>
</dbReference>
<dbReference type="PANTHER" id="PTHR34700:SF4">
    <property type="entry name" value="PHAGE-LIKE ELEMENT PBSX PROTEIN XKDP"/>
    <property type="match status" value="1"/>
</dbReference>
<dbReference type="RefSeq" id="WP_310280461.1">
    <property type="nucleotide sequence ID" value="NZ_JAVDWR010000014.1"/>
</dbReference>
<dbReference type="PROSITE" id="PS51782">
    <property type="entry name" value="LYSM"/>
    <property type="match status" value="1"/>
</dbReference>
<comment type="caution">
    <text evidence="2">The sequence shown here is derived from an EMBL/GenBank/DDBJ whole genome shotgun (WGS) entry which is preliminary data.</text>
</comment>
<dbReference type="CDD" id="cd00118">
    <property type="entry name" value="LysM"/>
    <property type="match status" value="1"/>
</dbReference>
<organism evidence="2 3">
    <name type="scientific">Rheinheimera soli</name>
    <dbReference type="NCBI Taxonomy" id="443616"/>
    <lineage>
        <taxon>Bacteria</taxon>
        <taxon>Pseudomonadati</taxon>
        <taxon>Pseudomonadota</taxon>
        <taxon>Gammaproteobacteria</taxon>
        <taxon>Chromatiales</taxon>
        <taxon>Chromatiaceae</taxon>
        <taxon>Rheinheimera</taxon>
    </lineage>
</organism>
<dbReference type="PANTHER" id="PTHR34700">
    <property type="entry name" value="POTASSIUM BINDING PROTEIN KBP"/>
    <property type="match status" value="1"/>
</dbReference>
<protein>
    <recommendedName>
        <fullName evidence="1">LysM domain-containing protein</fullName>
    </recommendedName>
</protein>
<evidence type="ECO:0000259" key="1">
    <source>
        <dbReference type="PROSITE" id="PS51782"/>
    </source>
</evidence>
<evidence type="ECO:0000313" key="2">
    <source>
        <dbReference type="EMBL" id="MDR7122316.1"/>
    </source>
</evidence>
<proteinExistence type="predicted"/>
<dbReference type="EMBL" id="JAVDWR010000014">
    <property type="protein sequence ID" value="MDR7122316.1"/>
    <property type="molecule type" value="Genomic_DNA"/>
</dbReference>
<dbReference type="Gene3D" id="3.10.350.10">
    <property type="entry name" value="LysM domain"/>
    <property type="match status" value="1"/>
</dbReference>
<sequence>MRQQLLAFLVSFSVFFSIDLVADELKLKVDAPTLYLVKAGDTLWDIAGLYLQHPWLWPRLWKLNPQVNNPHLIYPGDQLHLQFDADGQPILTLNSQRVAVSSSTAAYTTGHAAGSGTIKLTPQIRRLAKTDKPVPAIALADIRPFLSEEQLVSEQQLESLPYVLGGKDNVKNAVSGHLLYVKGELDQTQRYGIYRQGEAYKDPQTGDLMGYEAVLMAEAKVLPPAMVDEQQISRIEVQNSRREVRQGDRLLPMPQHSVYPDFFQLQSPETQVSGVIVDSASQWREFAKGEIVLLNQGQNAQLQPGHLLGIFRKSPAVVDFGDKPSYPEDSDKLQRILHEVVGSADEMPTELVGQLMIVKVDEHSSFAMILRTEQPVRVGDLIGNL</sequence>
<reference evidence="2 3" key="1">
    <citation type="submission" date="2023-07" db="EMBL/GenBank/DDBJ databases">
        <title>Sorghum-associated microbial communities from plants grown in Nebraska, USA.</title>
        <authorList>
            <person name="Schachtman D."/>
        </authorList>
    </citation>
    <scope>NUCLEOTIDE SEQUENCE [LARGE SCALE GENOMIC DNA]</scope>
    <source>
        <strain evidence="2 3">4138</strain>
    </source>
</reference>
<dbReference type="InterPro" id="IPR052196">
    <property type="entry name" value="Bact_Kbp"/>
</dbReference>
<name>A0ABU1W2W6_9GAMM</name>
<dbReference type="InterPro" id="IPR036779">
    <property type="entry name" value="LysM_dom_sf"/>
</dbReference>
<gene>
    <name evidence="2" type="ORF">J2W69_003275</name>
</gene>
<accession>A0ABU1W2W6</accession>
<dbReference type="Pfam" id="PF01476">
    <property type="entry name" value="LysM"/>
    <property type="match status" value="1"/>
</dbReference>
<dbReference type="SUPFAM" id="SSF54106">
    <property type="entry name" value="LysM domain"/>
    <property type="match status" value="1"/>
</dbReference>
<dbReference type="Proteomes" id="UP001257909">
    <property type="component" value="Unassembled WGS sequence"/>
</dbReference>
<keyword evidence="3" id="KW-1185">Reference proteome</keyword>